<dbReference type="KEGG" id="yel:LC20_00473"/>
<reference evidence="1 2" key="1">
    <citation type="submission" date="2017-11" db="EMBL/GenBank/DDBJ databases">
        <title>The complete genome sequence and comparative genome analysis of Yersinia enterocolitica strain LC20.</title>
        <authorList>
            <person name="Shi G."/>
            <person name="Su M."/>
            <person name="Liang J."/>
            <person name="Gu W."/>
            <person name="Xiao Y."/>
            <person name="Zhang Z."/>
            <person name="Qiu H."/>
            <person name="Duan R."/>
            <person name="Zhang Z."/>
            <person name="Li Y."/>
            <person name="Zhang X."/>
            <person name="Ling Y."/>
            <person name="Song L."/>
            <person name="Chen M."/>
            <person name="Zhao Y."/>
            <person name="Wu J."/>
            <person name="Jing H."/>
            <person name="Xiao J."/>
            <person name="Wang X."/>
        </authorList>
    </citation>
    <scope>NUCLEOTIDE SEQUENCE [LARGE SCALE GENOMIC DNA]</scope>
    <source>
        <strain evidence="1 2">LC20</strain>
    </source>
</reference>
<keyword evidence="1" id="KW-0808">Transferase</keyword>
<protein>
    <submittedName>
        <fullName evidence="1">Phage N-6-adenine-methyltransferase</fullName>
    </submittedName>
</protein>
<evidence type="ECO:0000313" key="2">
    <source>
        <dbReference type="Proteomes" id="UP000230961"/>
    </source>
</evidence>
<dbReference type="Pfam" id="PF05869">
    <property type="entry name" value="Dam"/>
    <property type="match status" value="1"/>
</dbReference>
<proteinExistence type="predicted"/>
<dbReference type="Proteomes" id="UP000230961">
    <property type="component" value="Chromosome"/>
</dbReference>
<organism evidence="1 2">
    <name type="scientific">Yersinia enterocolitica LC20</name>
    <dbReference type="NCBI Taxonomy" id="1443113"/>
    <lineage>
        <taxon>Bacteria</taxon>
        <taxon>Pseudomonadati</taxon>
        <taxon>Pseudomonadota</taxon>
        <taxon>Gammaproteobacteria</taxon>
        <taxon>Enterobacterales</taxon>
        <taxon>Yersiniaceae</taxon>
        <taxon>Yersinia</taxon>
    </lineage>
</organism>
<sequence>MIDFTHTEYVQSLAALKSAESHLLKEVGDQWRTPDALFWGINQMFGPLVLDLFTDGENSKCPYYYTAEDNALVQNWAARVSELKGAAFGNPPYSRAKQHEGEYITGMTHIMQHTAAMREAGGRYVFLIKVATSESWWPEQADHIAFIRGRVGFDLPHWFIPADDKQVPSGAFFAGAIAIFDKSWRGPATSYVSLDQLMTTGGAFLAQIRREAERLVPQTQLQNIPEIIPVPETGNTVWPVEVNLYFSKVSGAAELPVDLQHKILGNINRMKLDGIPSDAIIAAATTLTAAMGATA</sequence>
<dbReference type="EMBL" id="CP007448">
    <property type="protein sequence ID" value="AHM71729.1"/>
    <property type="molecule type" value="Genomic_DNA"/>
</dbReference>
<dbReference type="GO" id="GO:0032259">
    <property type="term" value="P:methylation"/>
    <property type="evidence" value="ECO:0007669"/>
    <property type="project" value="UniProtKB-KW"/>
</dbReference>
<accession>A0A7U4GCG6</accession>
<dbReference type="NCBIfam" id="TIGR01712">
    <property type="entry name" value="phage_N6A_met"/>
    <property type="match status" value="1"/>
</dbReference>
<keyword evidence="1" id="KW-0489">Methyltransferase</keyword>
<dbReference type="AlphaFoldDB" id="A0A7U4GCG6"/>
<dbReference type="InterPro" id="IPR008593">
    <property type="entry name" value="Dam_MeTrfase"/>
</dbReference>
<dbReference type="GO" id="GO:0009007">
    <property type="term" value="F:site-specific DNA-methyltransferase (adenine-specific) activity"/>
    <property type="evidence" value="ECO:0007669"/>
    <property type="project" value="InterPro"/>
</dbReference>
<gene>
    <name evidence="1" type="ORF">LC20_00473</name>
</gene>
<dbReference type="REBASE" id="84416">
    <property type="entry name" value="M.Yen20ORF473P"/>
</dbReference>
<name>A0A7U4GCG6_YEREN</name>
<dbReference type="GO" id="GO:0003677">
    <property type="term" value="F:DNA binding"/>
    <property type="evidence" value="ECO:0007669"/>
    <property type="project" value="InterPro"/>
</dbReference>
<dbReference type="GO" id="GO:0009307">
    <property type="term" value="P:DNA restriction-modification system"/>
    <property type="evidence" value="ECO:0007669"/>
    <property type="project" value="InterPro"/>
</dbReference>
<evidence type="ECO:0000313" key="1">
    <source>
        <dbReference type="EMBL" id="AHM71729.1"/>
    </source>
</evidence>